<dbReference type="OrthoDB" id="2020758at2759"/>
<feature type="region of interest" description="Disordered" evidence="3">
    <location>
        <begin position="284"/>
        <end position="458"/>
    </location>
</feature>
<dbReference type="PANTHER" id="PTHR21646">
    <property type="entry name" value="UBIQUITIN CARBOXYL-TERMINAL HYDROLASE"/>
    <property type="match status" value="1"/>
</dbReference>
<dbReference type="FunCoup" id="A0A6P6YCA6">
    <property type="interactions" value="1681"/>
</dbReference>
<reference evidence="6" key="1">
    <citation type="submission" date="2025-08" db="UniProtKB">
        <authorList>
            <consortium name="RefSeq"/>
        </authorList>
    </citation>
    <scope>IDENTIFICATION</scope>
    <source>
        <strain evidence="6">Airmid</strain>
    </source>
</reference>
<sequence>MAKKNRKQQRRAQNKKFAQTTTIKSKRNSSKTADNNDSGGGETIDLLSEKIDGVTIRSSAPSSSSSSMQGHSACLMNQPSGLPNLGNTCYFNSVQQVMAQTYLLHHYLRERCQPDFRWNAQTFYWNESKQSFTSESLHLSLPPPNSLIIDFLQLQEQIFARKSTNPRALLSDIQREKQQFEGYAQQDAQELLITLLDSLKKSEILRQKYALLKGLRIEDRRNPTAEDRENAQRYKITAKHTVIDSIFGGQLLSIIHCNVCDYRSFTFEPFIDLALSLDTTFPQSKLSSSSCPPNDNVKKLPNVKQQSTKMKKKNRKNKKNDDDDDDDECDGDVESCDEQQTSNNNNNDEYDDKSLIGRKKLRQEKKAARRAERKQIKLKNQQQKRNLKTENDDNDSSSNNDDNDSQKPCIDNHEENPLPNGNITCSSSDDDEKIASEILPSDDNDMQNEPTNSQDFSAKNKKIIDDEFRYKFHLFAHERMCR</sequence>
<dbReference type="GO" id="GO:0016579">
    <property type="term" value="P:protein deubiquitination"/>
    <property type="evidence" value="ECO:0007669"/>
    <property type="project" value="InterPro"/>
</dbReference>
<dbReference type="Pfam" id="PF00443">
    <property type="entry name" value="UCH"/>
    <property type="match status" value="1"/>
</dbReference>
<dbReference type="GO" id="GO:0004843">
    <property type="term" value="F:cysteine-type deubiquitinase activity"/>
    <property type="evidence" value="ECO:0007669"/>
    <property type="project" value="UniProtKB-EC"/>
</dbReference>
<protein>
    <recommendedName>
        <fullName evidence="2">ubiquitinyl hydrolase 1</fullName>
        <ecNumber evidence="2">3.4.19.12</ecNumber>
    </recommendedName>
</protein>
<proteinExistence type="predicted"/>
<comment type="catalytic activity">
    <reaction evidence="1">
        <text>Thiol-dependent hydrolysis of ester, thioester, amide, peptide and isopeptide bonds formed by the C-terminal Gly of ubiquitin (a 76-residue protein attached to proteins as an intracellular targeting signal).</text>
        <dbReference type="EC" id="3.4.19.12"/>
    </reaction>
</comment>
<dbReference type="InterPro" id="IPR038765">
    <property type="entry name" value="Papain-like_cys_pep_sf"/>
</dbReference>
<evidence type="ECO:0000259" key="4">
    <source>
        <dbReference type="PROSITE" id="PS50235"/>
    </source>
</evidence>
<feature type="compositionally biased region" description="Polar residues" evidence="3">
    <location>
        <begin position="284"/>
        <end position="293"/>
    </location>
</feature>
<evidence type="ECO:0000313" key="6">
    <source>
        <dbReference type="RefSeq" id="XP_027203063.1"/>
    </source>
</evidence>
<dbReference type="PROSITE" id="PS50235">
    <property type="entry name" value="USP_3"/>
    <property type="match status" value="1"/>
</dbReference>
<dbReference type="Proteomes" id="UP000515146">
    <property type="component" value="Unplaced"/>
</dbReference>
<evidence type="ECO:0000256" key="1">
    <source>
        <dbReference type="ARBA" id="ARBA00000707"/>
    </source>
</evidence>
<feature type="non-terminal residue" evidence="6">
    <location>
        <position position="482"/>
    </location>
</feature>
<dbReference type="InterPro" id="IPR001394">
    <property type="entry name" value="Peptidase_C19_UCH"/>
</dbReference>
<dbReference type="AlphaFoldDB" id="A0A6P6YCA6"/>
<feature type="domain" description="USP" evidence="4">
    <location>
        <begin position="80"/>
        <end position="480"/>
    </location>
</feature>
<feature type="compositionally biased region" description="Basic residues" evidence="3">
    <location>
        <begin position="1"/>
        <end position="14"/>
    </location>
</feature>
<dbReference type="SUPFAM" id="SSF54001">
    <property type="entry name" value="Cysteine proteinases"/>
    <property type="match status" value="1"/>
</dbReference>
<dbReference type="EC" id="3.4.19.12" evidence="2"/>
<dbReference type="InterPro" id="IPR050185">
    <property type="entry name" value="Ub_carboxyl-term_hydrolase"/>
</dbReference>
<evidence type="ECO:0000256" key="3">
    <source>
        <dbReference type="SAM" id="MobiDB-lite"/>
    </source>
</evidence>
<dbReference type="KEGG" id="dpte:113796962"/>
<feature type="compositionally biased region" description="Basic residues" evidence="3">
    <location>
        <begin position="309"/>
        <end position="318"/>
    </location>
</feature>
<keyword evidence="5" id="KW-1185">Reference proteome</keyword>
<dbReference type="RefSeq" id="XP_027203063.1">
    <property type="nucleotide sequence ID" value="XM_027347262.1"/>
</dbReference>
<dbReference type="InParanoid" id="A0A6P6YCA6"/>
<feature type="compositionally biased region" description="Basic and acidic residues" evidence="3">
    <location>
        <begin position="364"/>
        <end position="375"/>
    </location>
</feature>
<evidence type="ECO:0000313" key="5">
    <source>
        <dbReference type="Proteomes" id="UP000515146"/>
    </source>
</evidence>
<dbReference type="Gene3D" id="3.90.70.10">
    <property type="entry name" value="Cysteine proteinases"/>
    <property type="match status" value="1"/>
</dbReference>
<name>A0A6P6YCA6_DERPT</name>
<feature type="compositionally biased region" description="Acidic residues" evidence="3">
    <location>
        <begin position="322"/>
        <end position="337"/>
    </location>
</feature>
<feature type="region of interest" description="Disordered" evidence="3">
    <location>
        <begin position="1"/>
        <end position="44"/>
    </location>
</feature>
<dbReference type="InterPro" id="IPR028889">
    <property type="entry name" value="USP"/>
</dbReference>
<gene>
    <name evidence="6" type="primary">LOC113796962</name>
</gene>
<organism evidence="5 6">
    <name type="scientific">Dermatophagoides pteronyssinus</name>
    <name type="common">European house dust mite</name>
    <dbReference type="NCBI Taxonomy" id="6956"/>
    <lineage>
        <taxon>Eukaryota</taxon>
        <taxon>Metazoa</taxon>
        <taxon>Ecdysozoa</taxon>
        <taxon>Arthropoda</taxon>
        <taxon>Chelicerata</taxon>
        <taxon>Arachnida</taxon>
        <taxon>Acari</taxon>
        <taxon>Acariformes</taxon>
        <taxon>Sarcoptiformes</taxon>
        <taxon>Astigmata</taxon>
        <taxon>Psoroptidia</taxon>
        <taxon>Analgoidea</taxon>
        <taxon>Pyroglyphidae</taxon>
        <taxon>Dermatophagoidinae</taxon>
        <taxon>Dermatophagoides</taxon>
    </lineage>
</organism>
<feature type="compositionally biased region" description="Polar residues" evidence="3">
    <location>
        <begin position="338"/>
        <end position="347"/>
    </location>
</feature>
<evidence type="ECO:0000256" key="2">
    <source>
        <dbReference type="ARBA" id="ARBA00012759"/>
    </source>
</evidence>
<feature type="compositionally biased region" description="Polar residues" evidence="3">
    <location>
        <begin position="447"/>
        <end position="457"/>
    </location>
</feature>
<accession>A0A6P6YCA6</accession>